<dbReference type="PANTHER" id="PTHR11635:SF152">
    <property type="entry name" value="CAMP-DEPENDENT PROTEIN KINASE TYPE I REGULATORY SUBUNIT-RELATED"/>
    <property type="match status" value="1"/>
</dbReference>
<protein>
    <recommendedName>
        <fullName evidence="1">Cyclic nucleotide-binding domain-containing protein</fullName>
    </recommendedName>
</protein>
<feature type="domain" description="Cyclic nucleotide-binding" evidence="1">
    <location>
        <begin position="152"/>
        <end position="271"/>
    </location>
</feature>
<dbReference type="InterPro" id="IPR050503">
    <property type="entry name" value="cAMP-dep_PK_reg_su-like"/>
</dbReference>
<dbReference type="SUPFAM" id="SSF51206">
    <property type="entry name" value="cAMP-binding domain-like"/>
    <property type="match status" value="2"/>
</dbReference>
<dbReference type="Pfam" id="PF00027">
    <property type="entry name" value="cNMP_binding"/>
    <property type="match status" value="2"/>
</dbReference>
<evidence type="ECO:0000259" key="1">
    <source>
        <dbReference type="PROSITE" id="PS50042"/>
    </source>
</evidence>
<dbReference type="Gene3D" id="2.60.120.10">
    <property type="entry name" value="Jelly Rolls"/>
    <property type="match status" value="2"/>
</dbReference>
<gene>
    <name evidence="2" type="ORF">MNBD_GAMMA23-602</name>
</gene>
<dbReference type="PROSITE" id="PS00888">
    <property type="entry name" value="CNMP_BINDING_1"/>
    <property type="match status" value="2"/>
</dbReference>
<name>A0A3B1ACR8_9ZZZZ</name>
<organism evidence="2">
    <name type="scientific">hydrothermal vent metagenome</name>
    <dbReference type="NCBI Taxonomy" id="652676"/>
    <lineage>
        <taxon>unclassified sequences</taxon>
        <taxon>metagenomes</taxon>
        <taxon>ecological metagenomes</taxon>
    </lineage>
</organism>
<dbReference type="PANTHER" id="PTHR11635">
    <property type="entry name" value="CAMP-DEPENDENT PROTEIN KINASE REGULATORY CHAIN"/>
    <property type="match status" value="1"/>
</dbReference>
<dbReference type="InterPro" id="IPR018488">
    <property type="entry name" value="cNMP-bd_CS"/>
</dbReference>
<dbReference type="InterPro" id="IPR014710">
    <property type="entry name" value="RmlC-like_jellyroll"/>
</dbReference>
<reference evidence="2" key="1">
    <citation type="submission" date="2018-06" db="EMBL/GenBank/DDBJ databases">
        <authorList>
            <person name="Zhirakovskaya E."/>
        </authorList>
    </citation>
    <scope>NUCLEOTIDE SEQUENCE</scope>
</reference>
<dbReference type="AlphaFoldDB" id="A0A3B1ACR8"/>
<dbReference type="GO" id="GO:0005952">
    <property type="term" value="C:cAMP-dependent protein kinase complex"/>
    <property type="evidence" value="ECO:0007669"/>
    <property type="project" value="InterPro"/>
</dbReference>
<dbReference type="GO" id="GO:0005829">
    <property type="term" value="C:cytosol"/>
    <property type="evidence" value="ECO:0007669"/>
    <property type="project" value="TreeGrafter"/>
</dbReference>
<dbReference type="EMBL" id="UOFT01000061">
    <property type="protein sequence ID" value="VAW97702.1"/>
    <property type="molecule type" value="Genomic_DNA"/>
</dbReference>
<dbReference type="CDD" id="cd00038">
    <property type="entry name" value="CAP_ED"/>
    <property type="match status" value="2"/>
</dbReference>
<sequence>MTNAASDIMNAVESAMGSATAFGDLLTVEQRQFLLDHGVVRSVLPGEVLCEYGQQGDRVFILVFGEVEVSKSDGEQSVILAHLRQGEIFGEISALYNSPRVSTVTVSKPSVLLEIPGDILTQVVDQNRLLRTAIIQRYQTRITKTALRGVSSLRYLSDEALKDLVERSSLVGIPEGSKVVEEGEAGDALYIVIYGSARVTHNFSGSEINLALLRAGDYFGEWSILTGAPRAASVTAITPVEAVRLDCDLFLDFIKDNPEVRDRIDLDAHNRHDITLQFGELPATPERAASMVNNIEKIMRDPSEHS</sequence>
<dbReference type="SMART" id="SM00100">
    <property type="entry name" value="cNMP"/>
    <property type="match status" value="2"/>
</dbReference>
<evidence type="ECO:0000313" key="2">
    <source>
        <dbReference type="EMBL" id="VAW97702.1"/>
    </source>
</evidence>
<dbReference type="PRINTS" id="PR00103">
    <property type="entry name" value="CAMPKINASE"/>
</dbReference>
<dbReference type="PROSITE" id="PS50042">
    <property type="entry name" value="CNMP_BINDING_3"/>
    <property type="match status" value="2"/>
</dbReference>
<dbReference type="InterPro" id="IPR018490">
    <property type="entry name" value="cNMP-bd_dom_sf"/>
</dbReference>
<accession>A0A3B1ACR8</accession>
<dbReference type="InterPro" id="IPR000595">
    <property type="entry name" value="cNMP-bd_dom"/>
</dbReference>
<dbReference type="PROSITE" id="PS00889">
    <property type="entry name" value="CNMP_BINDING_2"/>
    <property type="match status" value="1"/>
</dbReference>
<proteinExistence type="predicted"/>
<feature type="domain" description="Cyclic nucleotide-binding" evidence="1">
    <location>
        <begin position="22"/>
        <end position="141"/>
    </location>
</feature>